<dbReference type="GO" id="GO:0009234">
    <property type="term" value="P:menaquinone biosynthetic process"/>
    <property type="evidence" value="ECO:0007669"/>
    <property type="project" value="UniProtKB-KW"/>
</dbReference>
<evidence type="ECO:0000256" key="3">
    <source>
        <dbReference type="ARBA" id="ARBA00022679"/>
    </source>
</evidence>
<keyword evidence="7" id="KW-0830">Ubiquinone</keyword>
<gene>
    <name evidence="7" type="primary">ubiE_1</name>
    <name evidence="6" type="ORF">I6G29_02760</name>
    <name evidence="7" type="ORF">NCTC11997_00601</name>
</gene>
<protein>
    <submittedName>
        <fullName evidence="6">Methyltransferase domain-containing protein</fullName>
    </submittedName>
    <submittedName>
        <fullName evidence="7">Ubiquinone/menaquinone biosynthesis methyltransferase ubiE</fullName>
        <ecNumber evidence="7">2.1.1.163</ecNumber>
    </submittedName>
</protein>
<keyword evidence="3 7" id="KW-0808">Transferase</keyword>
<reference evidence="7 8" key="1">
    <citation type="submission" date="2018-06" db="EMBL/GenBank/DDBJ databases">
        <authorList>
            <consortium name="Pathogen Informatics"/>
            <person name="Doyle S."/>
        </authorList>
    </citation>
    <scope>NUCLEOTIDE SEQUENCE [LARGE SCALE GENOMIC DNA]</scope>
    <source>
        <strain evidence="7 8">NCTC11997</strain>
    </source>
</reference>
<dbReference type="PANTHER" id="PTHR43591">
    <property type="entry name" value="METHYLTRANSFERASE"/>
    <property type="match status" value="1"/>
</dbReference>
<sequence>MSTQDIQQNDNPAEVYERYLSRPIADPWTRVLIDLANPQSGERVLDLTCGTGSVARQVAPMVGSSGQILAVDINPAMLQVGRAQPQPQPAGAVITWQEGDATKLNLPDKDFDLVLCQQGFQFFPNRLASAKEARRVLREEGRAIISVWQALERHPLHEALFTAVAHHLNVSVTDVDVAFSLSNPDELYALLHNAGFDRVETTTRSLSIRMPDPEKFVHYSILGAATSVPAFASMCAPERLALVEKVEKATRLIVERFTYGDSVIFPMEANIAIAT</sequence>
<dbReference type="Pfam" id="PF08241">
    <property type="entry name" value="Methyltransf_11"/>
    <property type="match status" value="1"/>
</dbReference>
<evidence type="ECO:0000256" key="2">
    <source>
        <dbReference type="ARBA" id="ARBA00022603"/>
    </source>
</evidence>
<keyword evidence="9" id="KW-1185">Reference proteome</keyword>
<evidence type="ECO:0000256" key="1">
    <source>
        <dbReference type="ARBA" id="ARBA00022428"/>
    </source>
</evidence>
<proteinExistence type="predicted"/>
<dbReference type="Proteomes" id="UP000594903">
    <property type="component" value="Chromosome"/>
</dbReference>
<dbReference type="EC" id="2.1.1.163" evidence="7"/>
<dbReference type="GO" id="GO:0043770">
    <property type="term" value="F:demethylmenaquinone methyltransferase activity"/>
    <property type="evidence" value="ECO:0007669"/>
    <property type="project" value="UniProtKB-EC"/>
</dbReference>
<dbReference type="RefSeq" id="WP_197933426.1">
    <property type="nucleotide sequence ID" value="NZ_CP065725.1"/>
</dbReference>
<dbReference type="CDD" id="cd02440">
    <property type="entry name" value="AdoMet_MTases"/>
    <property type="match status" value="1"/>
</dbReference>
<evidence type="ECO:0000313" key="6">
    <source>
        <dbReference type="EMBL" id="QPT40539.1"/>
    </source>
</evidence>
<accession>A0A378XEL8</accession>
<dbReference type="EMBL" id="CP065725">
    <property type="protein sequence ID" value="QPT40539.1"/>
    <property type="molecule type" value="Genomic_DNA"/>
</dbReference>
<dbReference type="Gene3D" id="3.40.50.150">
    <property type="entry name" value="Vaccinia Virus protein VP39"/>
    <property type="match status" value="1"/>
</dbReference>
<dbReference type="EMBL" id="UGSB01000001">
    <property type="protein sequence ID" value="SUA51444.1"/>
    <property type="molecule type" value="Genomic_DNA"/>
</dbReference>
<dbReference type="InterPro" id="IPR029063">
    <property type="entry name" value="SAM-dependent_MTases_sf"/>
</dbReference>
<evidence type="ECO:0000259" key="5">
    <source>
        <dbReference type="Pfam" id="PF08241"/>
    </source>
</evidence>
<dbReference type="GO" id="GO:0032259">
    <property type="term" value="P:methylation"/>
    <property type="evidence" value="ECO:0007669"/>
    <property type="project" value="UniProtKB-KW"/>
</dbReference>
<dbReference type="AlphaFoldDB" id="A0A378XEL8"/>
<dbReference type="InterPro" id="IPR013216">
    <property type="entry name" value="Methyltransf_11"/>
</dbReference>
<dbReference type="STRING" id="1122619.GCA_000373745_01626"/>
<dbReference type="PROSITE" id="PS51608">
    <property type="entry name" value="SAM_MT_UBIE"/>
    <property type="match status" value="1"/>
</dbReference>
<dbReference type="Proteomes" id="UP000254603">
    <property type="component" value="Unassembled WGS sequence"/>
</dbReference>
<feature type="domain" description="Methyltransferase type 11" evidence="5">
    <location>
        <begin position="45"/>
        <end position="145"/>
    </location>
</feature>
<evidence type="ECO:0000313" key="8">
    <source>
        <dbReference type="Proteomes" id="UP000254603"/>
    </source>
</evidence>
<keyword evidence="2 7" id="KW-0489">Methyltransferase</keyword>
<organism evidence="7 8">
    <name type="scientific">Oligella ureolytica</name>
    <dbReference type="NCBI Taxonomy" id="90244"/>
    <lineage>
        <taxon>Bacteria</taxon>
        <taxon>Pseudomonadati</taxon>
        <taxon>Pseudomonadota</taxon>
        <taxon>Betaproteobacteria</taxon>
        <taxon>Burkholderiales</taxon>
        <taxon>Alcaligenaceae</taxon>
        <taxon>Oligella</taxon>
    </lineage>
</organism>
<dbReference type="InterPro" id="IPR004033">
    <property type="entry name" value="UbiE/COQ5_MeTrFase"/>
</dbReference>
<dbReference type="GO" id="GO:0008757">
    <property type="term" value="F:S-adenosylmethionine-dependent methyltransferase activity"/>
    <property type="evidence" value="ECO:0007669"/>
    <property type="project" value="InterPro"/>
</dbReference>
<evidence type="ECO:0000313" key="7">
    <source>
        <dbReference type="EMBL" id="SUA51444.1"/>
    </source>
</evidence>
<keyword evidence="4" id="KW-0949">S-adenosyl-L-methionine</keyword>
<evidence type="ECO:0000256" key="4">
    <source>
        <dbReference type="ARBA" id="ARBA00022691"/>
    </source>
</evidence>
<keyword evidence="1" id="KW-0474">Menaquinone biosynthesis</keyword>
<dbReference type="SUPFAM" id="SSF53335">
    <property type="entry name" value="S-adenosyl-L-methionine-dependent methyltransferases"/>
    <property type="match status" value="1"/>
</dbReference>
<reference evidence="6 9" key="2">
    <citation type="submission" date="2020-12" db="EMBL/GenBank/DDBJ databases">
        <title>FDA dAtabase for Regulatory Grade micrObial Sequences (FDA-ARGOS): Supporting development and validation of Infectious Disease Dx tests.</title>
        <authorList>
            <person name="Sproer C."/>
            <person name="Gronow S."/>
            <person name="Severitt S."/>
            <person name="Schroder I."/>
            <person name="Tallon L."/>
            <person name="Sadzewicz L."/>
            <person name="Zhao X."/>
            <person name="Boylan J."/>
            <person name="Ott S."/>
            <person name="Bowen H."/>
            <person name="Vavikolanu K."/>
            <person name="Mehta A."/>
            <person name="Aluvathingal J."/>
            <person name="Nadendla S."/>
            <person name="Lowell S."/>
            <person name="Myers T."/>
            <person name="Yan Y."/>
            <person name="Sichtig H."/>
        </authorList>
    </citation>
    <scope>NUCLEOTIDE SEQUENCE [LARGE SCALE GENOMIC DNA]</scope>
    <source>
        <strain evidence="6 9">FDAARGOS_872</strain>
    </source>
</reference>
<evidence type="ECO:0000313" key="9">
    <source>
        <dbReference type="Proteomes" id="UP000594903"/>
    </source>
</evidence>
<dbReference type="PANTHER" id="PTHR43591:SF24">
    <property type="entry name" value="2-METHOXY-6-POLYPRENYL-1,4-BENZOQUINOL METHYLASE, MITOCHONDRIAL"/>
    <property type="match status" value="1"/>
</dbReference>
<name>A0A378XEL8_9BURK</name>